<dbReference type="GO" id="GO:0005783">
    <property type="term" value="C:endoplasmic reticulum"/>
    <property type="evidence" value="ECO:0007669"/>
    <property type="project" value="TreeGrafter"/>
</dbReference>
<dbReference type="Pfam" id="PF00085">
    <property type="entry name" value="Thioredoxin"/>
    <property type="match status" value="1"/>
</dbReference>
<protein>
    <submittedName>
        <fullName evidence="4">Protein disulfide-isomerase A5</fullName>
    </submittedName>
</protein>
<feature type="chain" id="PRO_5043764045" evidence="2">
    <location>
        <begin position="28"/>
        <end position="260"/>
    </location>
</feature>
<feature type="domain" description="Thioredoxin" evidence="3">
    <location>
        <begin position="174"/>
        <end position="228"/>
    </location>
</feature>
<gene>
    <name evidence="4" type="primary">Pdia5</name>
    <name evidence="4" type="ORF">CEXT_5761</name>
</gene>
<dbReference type="EMBL" id="BPLR01013665">
    <property type="protein sequence ID" value="GIY62789.1"/>
    <property type="molecule type" value="Genomic_DNA"/>
</dbReference>
<keyword evidence="2" id="KW-0732">Signal</keyword>
<proteinExistence type="predicted"/>
<keyword evidence="1" id="KW-1133">Transmembrane helix</keyword>
<dbReference type="Gene3D" id="3.40.30.10">
    <property type="entry name" value="Glutaredoxin"/>
    <property type="match status" value="2"/>
</dbReference>
<dbReference type="InterPro" id="IPR036249">
    <property type="entry name" value="Thioredoxin-like_sf"/>
</dbReference>
<evidence type="ECO:0000256" key="1">
    <source>
        <dbReference type="SAM" id="Phobius"/>
    </source>
</evidence>
<keyword evidence="5" id="KW-1185">Reference proteome</keyword>
<dbReference type="AlphaFoldDB" id="A0AAV4UYQ6"/>
<feature type="signal peptide" evidence="2">
    <location>
        <begin position="1"/>
        <end position="27"/>
    </location>
</feature>
<feature type="transmembrane region" description="Helical" evidence="1">
    <location>
        <begin position="241"/>
        <end position="258"/>
    </location>
</feature>
<dbReference type="Proteomes" id="UP001054945">
    <property type="component" value="Unassembled WGS sequence"/>
</dbReference>
<dbReference type="InterPro" id="IPR013766">
    <property type="entry name" value="Thioredoxin_domain"/>
</dbReference>
<dbReference type="GO" id="GO:0006457">
    <property type="term" value="P:protein folding"/>
    <property type="evidence" value="ECO:0007669"/>
    <property type="project" value="TreeGrafter"/>
</dbReference>
<keyword evidence="1" id="KW-0472">Membrane</keyword>
<organism evidence="4 5">
    <name type="scientific">Caerostris extrusa</name>
    <name type="common">Bark spider</name>
    <name type="synonym">Caerostris bankana</name>
    <dbReference type="NCBI Taxonomy" id="172846"/>
    <lineage>
        <taxon>Eukaryota</taxon>
        <taxon>Metazoa</taxon>
        <taxon>Ecdysozoa</taxon>
        <taxon>Arthropoda</taxon>
        <taxon>Chelicerata</taxon>
        <taxon>Arachnida</taxon>
        <taxon>Araneae</taxon>
        <taxon>Araneomorphae</taxon>
        <taxon>Entelegynae</taxon>
        <taxon>Araneoidea</taxon>
        <taxon>Araneidae</taxon>
        <taxon>Caerostris</taxon>
    </lineage>
</organism>
<dbReference type="PANTHER" id="PTHR45672:SF11">
    <property type="entry name" value="PROTEIN DISULFIDE-ISOMERASE C17H9.14C"/>
    <property type="match status" value="1"/>
</dbReference>
<dbReference type="GO" id="GO:0003756">
    <property type="term" value="F:protein disulfide isomerase activity"/>
    <property type="evidence" value="ECO:0007669"/>
    <property type="project" value="TreeGrafter"/>
</dbReference>
<comment type="caution">
    <text evidence="4">The sequence shown here is derived from an EMBL/GenBank/DDBJ whole genome shotgun (WGS) entry which is preliminary data.</text>
</comment>
<evidence type="ECO:0000256" key="2">
    <source>
        <dbReference type="SAM" id="SignalP"/>
    </source>
</evidence>
<dbReference type="PANTHER" id="PTHR45672">
    <property type="entry name" value="PROTEIN DISULFIDE-ISOMERASE C17H9.14C-RELATED"/>
    <property type="match status" value="1"/>
</dbReference>
<keyword evidence="1" id="KW-0812">Transmembrane</keyword>
<dbReference type="InterPro" id="IPR051063">
    <property type="entry name" value="PDI"/>
</dbReference>
<evidence type="ECO:0000313" key="5">
    <source>
        <dbReference type="Proteomes" id="UP001054945"/>
    </source>
</evidence>
<name>A0AAV4UYQ6_CAEEX</name>
<dbReference type="SUPFAM" id="SSF52833">
    <property type="entry name" value="Thioredoxin-like"/>
    <property type="match status" value="2"/>
</dbReference>
<accession>A0AAV4UYQ6</accession>
<evidence type="ECO:0000259" key="3">
    <source>
        <dbReference type="Pfam" id="PF00085"/>
    </source>
</evidence>
<reference evidence="4 5" key="1">
    <citation type="submission" date="2021-06" db="EMBL/GenBank/DDBJ databases">
        <title>Caerostris extrusa draft genome.</title>
        <authorList>
            <person name="Kono N."/>
            <person name="Arakawa K."/>
        </authorList>
    </citation>
    <scope>NUCLEOTIDE SEQUENCE [LARGE SCALE GENOMIC DNA]</scope>
</reference>
<sequence>MADFLKPGLDFLLFIAFLFVFQTTTTCKKSTSMSLVENLIDAKEMKKLCRTRNNVLILFTISTKQSSELINVFSKAAEAIKGQATLALVDCSGDAKKLCRKLKVVPEPHILKHYKDGEFHKDYDRKHAVQSIVNFLKDPTGDLPWEEDERAKDVLHISDANILGKLINKEKLPMMVMAAMDVNKPENAVVRQHFNITGFPTLLYFHGGQMKHKYDGENNKEALLNFMKNRKSNQKNPKRKSGQIMLVMYIILLMRPIIQY</sequence>
<evidence type="ECO:0000313" key="4">
    <source>
        <dbReference type="EMBL" id="GIY62789.1"/>
    </source>
</evidence>